<comment type="caution">
    <text evidence="2">The sequence shown here is derived from an EMBL/GenBank/DDBJ whole genome shotgun (WGS) entry which is preliminary data.</text>
</comment>
<dbReference type="AlphaFoldDB" id="A0A4R9BQB5"/>
<proteinExistence type="predicted"/>
<evidence type="ECO:0000313" key="2">
    <source>
        <dbReference type="EMBL" id="TFD88623.1"/>
    </source>
</evidence>
<dbReference type="Proteomes" id="UP000298468">
    <property type="component" value="Unassembled WGS sequence"/>
</dbReference>
<evidence type="ECO:0000313" key="3">
    <source>
        <dbReference type="Proteomes" id="UP000298468"/>
    </source>
</evidence>
<accession>A0A4R9BQB5</accession>
<gene>
    <name evidence="2" type="ORF">E3T61_12420</name>
</gene>
<protein>
    <submittedName>
        <fullName evidence="2">DUF2809 domain-containing protein</fullName>
    </submittedName>
</protein>
<keyword evidence="3" id="KW-1185">Reference proteome</keyword>
<dbReference type="RefSeq" id="WP_134641168.1">
    <property type="nucleotide sequence ID" value="NZ_SOHM01000029.1"/>
</dbReference>
<feature type="transmembrane region" description="Helical" evidence="1">
    <location>
        <begin position="131"/>
        <end position="155"/>
    </location>
</feature>
<feature type="transmembrane region" description="Helical" evidence="1">
    <location>
        <begin position="73"/>
        <end position="92"/>
    </location>
</feature>
<dbReference type="InterPro" id="IPR021257">
    <property type="entry name" value="DUF2809"/>
</dbReference>
<dbReference type="EMBL" id="SOHM01000029">
    <property type="protein sequence ID" value="TFD88623.1"/>
    <property type="molecule type" value="Genomic_DNA"/>
</dbReference>
<organism evidence="2 3">
    <name type="scientific">Cryobacterium lactosi</name>
    <dbReference type="NCBI Taxonomy" id="1259202"/>
    <lineage>
        <taxon>Bacteria</taxon>
        <taxon>Bacillati</taxon>
        <taxon>Actinomycetota</taxon>
        <taxon>Actinomycetes</taxon>
        <taxon>Micrococcales</taxon>
        <taxon>Microbacteriaceae</taxon>
        <taxon>Cryobacterium</taxon>
    </lineage>
</organism>
<dbReference type="Pfam" id="PF10990">
    <property type="entry name" value="DUF2809"/>
    <property type="match status" value="1"/>
</dbReference>
<keyword evidence="1" id="KW-1133">Transmembrane helix</keyword>
<keyword evidence="1" id="KW-0812">Transmembrane</keyword>
<evidence type="ECO:0000256" key="1">
    <source>
        <dbReference type="SAM" id="Phobius"/>
    </source>
</evidence>
<dbReference type="OrthoDB" id="3874273at2"/>
<sequence>MDRKYRVSYRASLQPDSGLDDEQSEALREFTAAQATREYGFRHRRMLLAAIAALIVITGLLVHFAIRGVVADFVGDALYAVLVYLVVSFILVRRSSWHIALIAVLFCVAIELLQLTGLPDALAEVFPPSRYLLGTTFSTLDLVAYIVGALTAAAVSSWRKLD</sequence>
<feature type="transmembrane region" description="Helical" evidence="1">
    <location>
        <begin position="47"/>
        <end position="67"/>
    </location>
</feature>
<keyword evidence="1" id="KW-0472">Membrane</keyword>
<reference evidence="2 3" key="1">
    <citation type="submission" date="2019-03" db="EMBL/GenBank/DDBJ databases">
        <title>Genomics of glacier-inhabiting Cryobacterium strains.</title>
        <authorList>
            <person name="Liu Q."/>
            <person name="Xin Y.-H."/>
        </authorList>
    </citation>
    <scope>NUCLEOTIDE SEQUENCE [LARGE SCALE GENOMIC DNA]</scope>
    <source>
        <strain evidence="2 3">Sr59</strain>
    </source>
</reference>
<name>A0A4R9BQB5_9MICO</name>
<feature type="transmembrane region" description="Helical" evidence="1">
    <location>
        <begin position="99"/>
        <end position="119"/>
    </location>
</feature>